<dbReference type="GeneID" id="136817244"/>
<dbReference type="Gene3D" id="3.30.70.1400">
    <property type="entry name" value="Aminomethyltransferase beta-barrel domains"/>
    <property type="match status" value="1"/>
</dbReference>
<feature type="domain" description="GCVT N-terminal" evidence="2">
    <location>
        <begin position="448"/>
        <end position="712"/>
    </location>
</feature>
<dbReference type="InterPro" id="IPR027266">
    <property type="entry name" value="TrmE/GcvT-like"/>
</dbReference>
<dbReference type="InterPro" id="IPR006222">
    <property type="entry name" value="GCVT_N"/>
</dbReference>
<dbReference type="Pfam" id="PF01571">
    <property type="entry name" value="GCV_T"/>
    <property type="match status" value="1"/>
</dbReference>
<reference evidence="3" key="1">
    <citation type="submission" date="2021-01" db="UniProtKB">
        <authorList>
            <consortium name="EnsemblMetazoa"/>
        </authorList>
    </citation>
    <scope>IDENTIFICATION</scope>
</reference>
<organism evidence="3 4">
    <name type="scientific">Clytia hemisphaerica</name>
    <dbReference type="NCBI Taxonomy" id="252671"/>
    <lineage>
        <taxon>Eukaryota</taxon>
        <taxon>Metazoa</taxon>
        <taxon>Cnidaria</taxon>
        <taxon>Hydrozoa</taxon>
        <taxon>Hydroidolina</taxon>
        <taxon>Leptothecata</taxon>
        <taxon>Obeliida</taxon>
        <taxon>Clytiidae</taxon>
        <taxon>Clytia</taxon>
    </lineage>
</organism>
<proteinExistence type="predicted"/>
<accession>A0A7M5V4Y8</accession>
<dbReference type="Pfam" id="PF01266">
    <property type="entry name" value="DAO"/>
    <property type="match status" value="1"/>
</dbReference>
<sequence length="810" mass="90503">MYVTRKLVRNVLPFACKRRLSTKTFPTSAEVVIAGGGIIGTSIAYHLAELGWKDIFILEQGTPGCGTSWHAAGNVISLRGNYIDTQNVLYGQSLFQQFEKEYGVGYKKCGSLSLAQTDERAKFLRRMEVMVNGFGGECYLVSPAEAQRLNPHIQINDIKLGLFSPNDNVVNPTDCINAFLNGAKKNGSTRLLEGVEVERVGCEGRRVTHVQTNKGTIKCDFFVNSAGLWARELGQKSDIPVQVPLHACQHFYIVTKPCGVDSMMPITRDYDSFVYTREWSGGFLTGGFEPKPLPCFHDNIPEKFEFQLLDENWEQFMPLMEGISNRYPLIETAEVRSFVNGPESFTPDYHPHISKSMELDNYFIAAGMTSFGIAFSGGTGRVLAELITYRESPNYDPYTADIRRLEPGCNNKKRCRTGALNTLENTFLLKYPDKCYASPRNILTSSVHTHLTEHGAVWIKDYGWEIPTYFKEETQDEFPGSFGRPAWLQNVQDEIKAAKTSIGIVDLSSQSVFKLMEIKDGSLLDVLEEILPSDTFNALRAGKTSMVTPVINKHGRCVAKATVNKLSDSILLTTDPVSHNYLNTMLEELLHKDKHSKRVILQNVTDAYGCFGVVGPQTRSLLESLIPPPDNGMVKHLEGCEVLDVGYASNVIIHPAAFGDGFHLLIPTNQCQGLYQELMTEGISYGIRNIGHYAWDSLRVQKGIGKVPNEIGLNTPSEVMKQYSTEEGLPNIKLLKIEITEDEIWPIGGEEIIHKKSQQTLGEITSIGYDEEKLDEVYTLVDISMEVEEKDVLVKTASGNFKAKFISYFF</sequence>
<dbReference type="Gene3D" id="3.30.9.10">
    <property type="entry name" value="D-Amino Acid Oxidase, subunit A, domain 2"/>
    <property type="match status" value="1"/>
</dbReference>
<feature type="domain" description="FAD dependent oxidoreductase" evidence="1">
    <location>
        <begin position="31"/>
        <end position="386"/>
    </location>
</feature>
<dbReference type="AlphaFoldDB" id="A0A7M5V4Y8"/>
<dbReference type="SUPFAM" id="SSF103025">
    <property type="entry name" value="Folate-binding domain"/>
    <property type="match status" value="1"/>
</dbReference>
<dbReference type="PANTHER" id="PTHR13847">
    <property type="entry name" value="SARCOSINE DEHYDROGENASE-RELATED"/>
    <property type="match status" value="1"/>
</dbReference>
<dbReference type="GO" id="GO:0005759">
    <property type="term" value="C:mitochondrial matrix"/>
    <property type="evidence" value="ECO:0007669"/>
    <property type="project" value="TreeGrafter"/>
</dbReference>
<dbReference type="InterPro" id="IPR006076">
    <property type="entry name" value="FAD-dep_OxRdtase"/>
</dbReference>
<dbReference type="Proteomes" id="UP000594262">
    <property type="component" value="Unplaced"/>
</dbReference>
<name>A0A7M5V4Y8_9CNID</name>
<dbReference type="SUPFAM" id="SSF54373">
    <property type="entry name" value="FAD-linked reductases, C-terminal domain"/>
    <property type="match status" value="1"/>
</dbReference>
<dbReference type="SUPFAM" id="SSF51905">
    <property type="entry name" value="FAD/NAD(P)-binding domain"/>
    <property type="match status" value="1"/>
</dbReference>
<protein>
    <submittedName>
        <fullName evidence="3">Uncharacterized protein</fullName>
    </submittedName>
</protein>
<evidence type="ECO:0000313" key="3">
    <source>
        <dbReference type="EnsemblMetazoa" id="CLYHEMP002545.1"/>
    </source>
</evidence>
<evidence type="ECO:0000259" key="2">
    <source>
        <dbReference type="Pfam" id="PF01571"/>
    </source>
</evidence>
<dbReference type="InterPro" id="IPR036188">
    <property type="entry name" value="FAD/NAD-bd_sf"/>
</dbReference>
<dbReference type="RefSeq" id="XP_066929680.1">
    <property type="nucleotide sequence ID" value="XM_067073579.1"/>
</dbReference>
<dbReference type="OrthoDB" id="498204at2759"/>
<dbReference type="Gene3D" id="3.30.1360.120">
    <property type="entry name" value="Probable tRNA modification gtpase trme, domain 1"/>
    <property type="match status" value="1"/>
</dbReference>
<evidence type="ECO:0000259" key="1">
    <source>
        <dbReference type="Pfam" id="PF01266"/>
    </source>
</evidence>
<evidence type="ECO:0000313" key="4">
    <source>
        <dbReference type="Proteomes" id="UP000594262"/>
    </source>
</evidence>
<dbReference type="EnsemblMetazoa" id="CLYHEMT002545.1">
    <property type="protein sequence ID" value="CLYHEMP002545.1"/>
    <property type="gene ID" value="CLYHEMG002545"/>
</dbReference>
<keyword evidence="4" id="KW-1185">Reference proteome</keyword>
<dbReference type="PANTHER" id="PTHR13847:SF193">
    <property type="entry name" value="PYRUVATE DEHYDROGENASE PHOSPHATASE REGULATORY SUBUNIT, MITOCHONDRIAL"/>
    <property type="match status" value="1"/>
</dbReference>
<dbReference type="Gene3D" id="3.50.50.60">
    <property type="entry name" value="FAD/NAD(P)-binding domain"/>
    <property type="match status" value="1"/>
</dbReference>